<protein>
    <submittedName>
        <fullName evidence="1">Uncharacterized protein</fullName>
    </submittedName>
</protein>
<organism evidence="1 2">
    <name type="scientific">Legionella drancourtii LLAP12</name>
    <dbReference type="NCBI Taxonomy" id="658187"/>
    <lineage>
        <taxon>Bacteria</taxon>
        <taxon>Pseudomonadati</taxon>
        <taxon>Pseudomonadota</taxon>
        <taxon>Gammaproteobacteria</taxon>
        <taxon>Legionellales</taxon>
        <taxon>Legionellaceae</taxon>
        <taxon>Legionella</taxon>
    </lineage>
</organism>
<dbReference type="EMBL" id="JH413808">
    <property type="protein sequence ID" value="EHL31931.1"/>
    <property type="molecule type" value="Genomic_DNA"/>
</dbReference>
<name>G9EL42_9GAMM</name>
<dbReference type="InParanoid" id="G9EL42"/>
<dbReference type="AlphaFoldDB" id="G9EL42"/>
<evidence type="ECO:0000313" key="2">
    <source>
        <dbReference type="Proteomes" id="UP000002770"/>
    </source>
</evidence>
<keyword evidence="2" id="KW-1185">Reference proteome</keyword>
<dbReference type="HOGENOM" id="CLU_2465208_0_0_6"/>
<evidence type="ECO:0000313" key="1">
    <source>
        <dbReference type="EMBL" id="EHL31931.1"/>
    </source>
</evidence>
<accession>G9EL42</accession>
<dbReference type="Proteomes" id="UP000002770">
    <property type="component" value="Unassembled WGS sequence"/>
</dbReference>
<reference evidence="1 2" key="1">
    <citation type="journal article" date="2011" name="BMC Genomics">
        <title>Insight into cross-talk between intra-amoebal pathogens.</title>
        <authorList>
            <person name="Gimenez G."/>
            <person name="Bertelli C."/>
            <person name="Moliner C."/>
            <person name="Robert C."/>
            <person name="Raoult D."/>
            <person name="Fournier P.E."/>
            <person name="Greub G."/>
        </authorList>
    </citation>
    <scope>NUCLEOTIDE SEQUENCE [LARGE SCALE GENOMIC DNA]</scope>
    <source>
        <strain evidence="1 2">LLAP12</strain>
    </source>
</reference>
<dbReference type="eggNOG" id="COG3385">
    <property type="taxonomic scope" value="Bacteria"/>
</dbReference>
<proteinExistence type="predicted"/>
<gene>
    <name evidence="1" type="ORF">LDG_6099</name>
</gene>
<sequence>MLSGSLPRQLSFKHCLQLCVTYVHKKFHDNLKANTCLLIYIGQRTVGNRSGRVEPRAIKRRPKPYPLLMKIRATAQKEIRENGHQKKT</sequence>